<reference evidence="3 4" key="1">
    <citation type="journal article" date="2019" name="Int. J. Syst. Evol. Microbiol.">
        <title>The Global Catalogue of Microorganisms (GCM) 10K type strain sequencing project: providing services to taxonomists for standard genome sequencing and annotation.</title>
        <authorList>
            <consortium name="The Broad Institute Genomics Platform"/>
            <consortium name="The Broad Institute Genome Sequencing Center for Infectious Disease"/>
            <person name="Wu L."/>
            <person name="Ma J."/>
        </authorList>
    </citation>
    <scope>NUCLEOTIDE SEQUENCE [LARGE SCALE GENOMIC DNA]</scope>
    <source>
        <strain evidence="3 4">JCM 13022</strain>
    </source>
</reference>
<accession>A0ABN1V795</accession>
<sequence>MTYPPQPGQPGGHAQQPPGGFGQPGQPGPYGVQPGHQPGVPQPGRYPQQGVPNGGYPYQGYPQPFGGPQPEKPRTGLKAALWTVISIVTTFALFFGGYYLFVYEEPPPPTGIKTWRIAADRFVEAVNDGDERAALAVVCSVSRNDDMVTYSEEGVADLVHGNAKIVRAPEVNKQSTSYDAAHRLYPVPITGTTDDGELSSLSDILLDDDDGEGWCVSSVSVHYDTGPP</sequence>
<keyword evidence="2" id="KW-0472">Membrane</keyword>
<keyword evidence="2" id="KW-1133">Transmembrane helix</keyword>
<keyword evidence="4" id="KW-1185">Reference proteome</keyword>
<evidence type="ECO:0000256" key="1">
    <source>
        <dbReference type="SAM" id="MobiDB-lite"/>
    </source>
</evidence>
<feature type="transmembrane region" description="Helical" evidence="2">
    <location>
        <begin position="79"/>
        <end position="101"/>
    </location>
</feature>
<feature type="region of interest" description="Disordered" evidence="1">
    <location>
        <begin position="1"/>
        <end position="72"/>
    </location>
</feature>
<evidence type="ECO:0000313" key="4">
    <source>
        <dbReference type="Proteomes" id="UP001500467"/>
    </source>
</evidence>
<evidence type="ECO:0000313" key="3">
    <source>
        <dbReference type="EMBL" id="GAA1195143.1"/>
    </source>
</evidence>
<feature type="compositionally biased region" description="Low complexity" evidence="1">
    <location>
        <begin position="29"/>
        <end position="69"/>
    </location>
</feature>
<dbReference type="SUPFAM" id="SSF81995">
    <property type="entry name" value="beta-sandwich domain of Sec23/24"/>
    <property type="match status" value="1"/>
</dbReference>
<dbReference type="EMBL" id="BAAALM010000004">
    <property type="protein sequence ID" value="GAA1195143.1"/>
    <property type="molecule type" value="Genomic_DNA"/>
</dbReference>
<protein>
    <submittedName>
        <fullName evidence="3">Uncharacterized protein</fullName>
    </submittedName>
</protein>
<evidence type="ECO:0000256" key="2">
    <source>
        <dbReference type="SAM" id="Phobius"/>
    </source>
</evidence>
<name>A0ABN1V795_9PSEU</name>
<gene>
    <name evidence="3" type="ORF">GCM10009675_07520</name>
</gene>
<dbReference type="Proteomes" id="UP001500467">
    <property type="component" value="Unassembled WGS sequence"/>
</dbReference>
<proteinExistence type="predicted"/>
<dbReference type="RefSeq" id="WP_253859594.1">
    <property type="nucleotide sequence ID" value="NZ_BAAALM010000004.1"/>
</dbReference>
<comment type="caution">
    <text evidence="3">The sequence shown here is derived from an EMBL/GenBank/DDBJ whole genome shotgun (WGS) entry which is preliminary data.</text>
</comment>
<organism evidence="3 4">
    <name type="scientific">Prauserella alba</name>
    <dbReference type="NCBI Taxonomy" id="176898"/>
    <lineage>
        <taxon>Bacteria</taxon>
        <taxon>Bacillati</taxon>
        <taxon>Actinomycetota</taxon>
        <taxon>Actinomycetes</taxon>
        <taxon>Pseudonocardiales</taxon>
        <taxon>Pseudonocardiaceae</taxon>
        <taxon>Prauserella</taxon>
    </lineage>
</organism>
<keyword evidence="2" id="KW-0812">Transmembrane</keyword>